<dbReference type="InterPro" id="IPR002346">
    <property type="entry name" value="Mopterin_DH_FAD-bd"/>
</dbReference>
<dbReference type="SUPFAM" id="SSF55447">
    <property type="entry name" value="CO dehydrogenase flavoprotein C-terminal domain-like"/>
    <property type="match status" value="1"/>
</dbReference>
<dbReference type="InterPro" id="IPR016169">
    <property type="entry name" value="FAD-bd_PCMH_sub2"/>
</dbReference>
<dbReference type="InterPro" id="IPR051312">
    <property type="entry name" value="Diverse_Substr_Oxidored"/>
</dbReference>
<dbReference type="SUPFAM" id="SSF56176">
    <property type="entry name" value="FAD-binding/transporter-associated domain-like"/>
    <property type="match status" value="1"/>
</dbReference>
<dbReference type="Pfam" id="PF03450">
    <property type="entry name" value="CO_deh_flav_C"/>
    <property type="match status" value="1"/>
</dbReference>
<dbReference type="PROSITE" id="PS51387">
    <property type="entry name" value="FAD_PCMH"/>
    <property type="match status" value="1"/>
</dbReference>
<keyword evidence="1" id="KW-0285">Flavoprotein</keyword>
<evidence type="ECO:0000256" key="2">
    <source>
        <dbReference type="ARBA" id="ARBA00023002"/>
    </source>
</evidence>
<keyword evidence="2" id="KW-0560">Oxidoreductase</keyword>
<evidence type="ECO:0000313" key="4">
    <source>
        <dbReference type="EMBL" id="SCP96108.1"/>
    </source>
</evidence>
<evidence type="ECO:0000256" key="1">
    <source>
        <dbReference type="ARBA" id="ARBA00022630"/>
    </source>
</evidence>
<dbReference type="Gene3D" id="3.30.465.10">
    <property type="match status" value="1"/>
</dbReference>
<dbReference type="AlphaFoldDB" id="A0A1D3TR16"/>
<organism evidence="4 5">
    <name type="scientific">Anaerobium acetethylicum</name>
    <dbReference type="NCBI Taxonomy" id="1619234"/>
    <lineage>
        <taxon>Bacteria</taxon>
        <taxon>Bacillati</taxon>
        <taxon>Bacillota</taxon>
        <taxon>Clostridia</taxon>
        <taxon>Lachnospirales</taxon>
        <taxon>Lachnospiraceae</taxon>
        <taxon>Anaerobium</taxon>
    </lineage>
</organism>
<dbReference type="InterPro" id="IPR005107">
    <property type="entry name" value="CO_DH_flav_C"/>
</dbReference>
<protein>
    <submittedName>
        <fullName evidence="4">CO or xanthine dehydrogenase, FAD-binding subunit</fullName>
    </submittedName>
</protein>
<keyword evidence="5" id="KW-1185">Reference proteome</keyword>
<dbReference type="SMART" id="SM01092">
    <property type="entry name" value="CO_deh_flav_C"/>
    <property type="match status" value="1"/>
</dbReference>
<reference evidence="4 5" key="1">
    <citation type="submission" date="2016-09" db="EMBL/GenBank/DDBJ databases">
        <authorList>
            <person name="Capua I."/>
            <person name="De Benedictis P."/>
            <person name="Joannis T."/>
            <person name="Lombin L.H."/>
            <person name="Cattoli G."/>
        </authorList>
    </citation>
    <scope>NUCLEOTIDE SEQUENCE [LARGE SCALE GENOMIC DNA]</scope>
    <source>
        <strain evidence="4 5">GluBS11</strain>
    </source>
</reference>
<dbReference type="PANTHER" id="PTHR42659">
    <property type="entry name" value="XANTHINE DEHYDROGENASE SUBUNIT C-RELATED"/>
    <property type="match status" value="1"/>
</dbReference>
<dbReference type="EMBL" id="FMKA01000003">
    <property type="protein sequence ID" value="SCP96108.1"/>
    <property type="molecule type" value="Genomic_DNA"/>
</dbReference>
<dbReference type="STRING" id="1619234.SAMN05421730_1003192"/>
<dbReference type="InterPro" id="IPR036683">
    <property type="entry name" value="CO_DH_flav_C_dom_sf"/>
</dbReference>
<dbReference type="InterPro" id="IPR016166">
    <property type="entry name" value="FAD-bd_PCMH"/>
</dbReference>
<gene>
    <name evidence="4" type="ORF">SAMN05421730_1003192</name>
</gene>
<dbReference type="GO" id="GO:0016491">
    <property type="term" value="F:oxidoreductase activity"/>
    <property type="evidence" value="ECO:0007669"/>
    <property type="project" value="UniProtKB-KW"/>
</dbReference>
<dbReference type="OrthoDB" id="9803647at2"/>
<dbReference type="Pfam" id="PF00941">
    <property type="entry name" value="FAD_binding_5"/>
    <property type="match status" value="1"/>
</dbReference>
<dbReference type="Gene3D" id="3.30.390.50">
    <property type="entry name" value="CO dehydrogenase flavoprotein, C-terminal domain"/>
    <property type="match status" value="1"/>
</dbReference>
<dbReference type="GO" id="GO:0071949">
    <property type="term" value="F:FAD binding"/>
    <property type="evidence" value="ECO:0007669"/>
    <property type="project" value="InterPro"/>
</dbReference>
<dbReference type="RefSeq" id="WP_091231000.1">
    <property type="nucleotide sequence ID" value="NZ_FMKA01000003.1"/>
</dbReference>
<dbReference type="PANTHER" id="PTHR42659:SF9">
    <property type="entry name" value="XANTHINE DEHYDROGENASE FAD-BINDING SUBUNIT XDHB-RELATED"/>
    <property type="match status" value="1"/>
</dbReference>
<name>A0A1D3TR16_9FIRM</name>
<evidence type="ECO:0000259" key="3">
    <source>
        <dbReference type="PROSITE" id="PS51387"/>
    </source>
</evidence>
<proteinExistence type="predicted"/>
<accession>A0A1D3TR16</accession>
<sequence>MFTIKNYVKVKDLEEAYELNQKRNNVVLGGIMWLKMGSRNIQNAIDLSALGLEKIEETEDSFEIGCMATLRQLETDSRLNSYFDGAIAESVKSIVGVQFRNTATIGGSIYGRFGFSDPLTCLLVLDTYVELYKKGIIPLSEFVDMPRDNDILVKIIIKKDTRKVSYLSYRKTATDLPVLTCAVARTEDGWLAAIGARPARAKLIRDERKMLGREPEEDEIAVFQSFVEENTVFKSNMRGSGEYRRHLAGVLLRRGIRAVSERGE</sequence>
<feature type="domain" description="FAD-binding PCMH-type" evidence="3">
    <location>
        <begin position="1"/>
        <end position="162"/>
    </location>
</feature>
<evidence type="ECO:0000313" key="5">
    <source>
        <dbReference type="Proteomes" id="UP000199315"/>
    </source>
</evidence>
<dbReference type="Proteomes" id="UP000199315">
    <property type="component" value="Unassembled WGS sequence"/>
</dbReference>
<dbReference type="InterPro" id="IPR036318">
    <property type="entry name" value="FAD-bd_PCMH-like_sf"/>
</dbReference>